<evidence type="ECO:0000256" key="1">
    <source>
        <dbReference type="HAMAP-Rule" id="MF_00122"/>
    </source>
</evidence>
<dbReference type="PANTHER" id="PTHR15004:SF0">
    <property type="entry name" value="GLUTAMYL-TRNA(GLN) AMIDOTRANSFERASE SUBUNIT C, MITOCHONDRIAL"/>
    <property type="match status" value="1"/>
</dbReference>
<name>A0ABV7Z0X1_9BACT</name>
<dbReference type="InterPro" id="IPR036113">
    <property type="entry name" value="Asp/Glu-ADT_sf_sub_c"/>
</dbReference>
<dbReference type="HAMAP" id="MF_00122">
    <property type="entry name" value="GatC"/>
    <property type="match status" value="1"/>
</dbReference>
<dbReference type="Pfam" id="PF02686">
    <property type="entry name" value="GatC"/>
    <property type="match status" value="1"/>
</dbReference>
<sequence>MKIELKTIEKMAHLARLALSEDEKTKMAGDFEKILDWMDQLNEVDTEGVEPLIHMHAETNVYRKDVADNKLTRAEGLFNAPQKNESYFMVPKVIE</sequence>
<dbReference type="Proteomes" id="UP001595616">
    <property type="component" value="Unassembled WGS sequence"/>
</dbReference>
<dbReference type="PANTHER" id="PTHR15004">
    <property type="entry name" value="GLUTAMYL-TRNA(GLN) AMIDOTRANSFERASE SUBUNIT C, MITOCHONDRIAL"/>
    <property type="match status" value="1"/>
</dbReference>
<comment type="caution">
    <text evidence="2">The sequence shown here is derived from an EMBL/GenBank/DDBJ whole genome shotgun (WGS) entry which is preliminary data.</text>
</comment>
<dbReference type="EMBL" id="JBHRYQ010000001">
    <property type="protein sequence ID" value="MFC3812479.1"/>
    <property type="molecule type" value="Genomic_DNA"/>
</dbReference>
<comment type="catalytic activity">
    <reaction evidence="1">
        <text>L-aspartyl-tRNA(Asn) + L-glutamine + ATP + H2O = L-asparaginyl-tRNA(Asn) + L-glutamate + ADP + phosphate + 2 H(+)</text>
        <dbReference type="Rhea" id="RHEA:14513"/>
        <dbReference type="Rhea" id="RHEA-COMP:9674"/>
        <dbReference type="Rhea" id="RHEA-COMP:9677"/>
        <dbReference type="ChEBI" id="CHEBI:15377"/>
        <dbReference type="ChEBI" id="CHEBI:15378"/>
        <dbReference type="ChEBI" id="CHEBI:29985"/>
        <dbReference type="ChEBI" id="CHEBI:30616"/>
        <dbReference type="ChEBI" id="CHEBI:43474"/>
        <dbReference type="ChEBI" id="CHEBI:58359"/>
        <dbReference type="ChEBI" id="CHEBI:78515"/>
        <dbReference type="ChEBI" id="CHEBI:78516"/>
        <dbReference type="ChEBI" id="CHEBI:456216"/>
    </reaction>
</comment>
<dbReference type="Gene3D" id="1.10.20.60">
    <property type="entry name" value="Glu-tRNAGln amidotransferase C subunit, N-terminal domain"/>
    <property type="match status" value="1"/>
</dbReference>
<proteinExistence type="inferred from homology"/>
<keyword evidence="1" id="KW-0436">Ligase</keyword>
<dbReference type="NCBIfam" id="TIGR00135">
    <property type="entry name" value="gatC"/>
    <property type="match status" value="1"/>
</dbReference>
<keyword evidence="1" id="KW-0067">ATP-binding</keyword>
<gene>
    <name evidence="1 2" type="primary">gatC</name>
    <name evidence="2" type="ORF">ACFOOI_17600</name>
</gene>
<protein>
    <recommendedName>
        <fullName evidence="1">Aspartyl/glutamyl-tRNA(Asn/Gln) amidotransferase subunit C</fullName>
        <shortName evidence="1">Asp/Glu-ADT subunit C</shortName>
        <ecNumber evidence="1">6.3.5.-</ecNumber>
    </recommendedName>
</protein>
<comment type="function">
    <text evidence="1">Allows the formation of correctly charged Asn-tRNA(Asn) or Gln-tRNA(Gln) through the transamidation of misacylated Asp-tRNA(Asn) or Glu-tRNA(Gln) in organisms which lack either or both of asparaginyl-tRNA or glutaminyl-tRNA synthetases. The reaction takes place in the presence of glutamine and ATP through an activated phospho-Asp-tRNA(Asn) or phospho-Glu-tRNA(Gln).</text>
</comment>
<dbReference type="SUPFAM" id="SSF141000">
    <property type="entry name" value="Glu-tRNAGln amidotransferase C subunit"/>
    <property type="match status" value="1"/>
</dbReference>
<keyword evidence="1" id="KW-0648">Protein biosynthesis</keyword>
<evidence type="ECO:0000313" key="3">
    <source>
        <dbReference type="Proteomes" id="UP001595616"/>
    </source>
</evidence>
<keyword evidence="3" id="KW-1185">Reference proteome</keyword>
<comment type="catalytic activity">
    <reaction evidence="1">
        <text>L-glutamyl-tRNA(Gln) + L-glutamine + ATP + H2O = L-glutaminyl-tRNA(Gln) + L-glutamate + ADP + phosphate + H(+)</text>
        <dbReference type="Rhea" id="RHEA:17521"/>
        <dbReference type="Rhea" id="RHEA-COMP:9681"/>
        <dbReference type="Rhea" id="RHEA-COMP:9684"/>
        <dbReference type="ChEBI" id="CHEBI:15377"/>
        <dbReference type="ChEBI" id="CHEBI:15378"/>
        <dbReference type="ChEBI" id="CHEBI:29985"/>
        <dbReference type="ChEBI" id="CHEBI:30616"/>
        <dbReference type="ChEBI" id="CHEBI:43474"/>
        <dbReference type="ChEBI" id="CHEBI:58359"/>
        <dbReference type="ChEBI" id="CHEBI:78520"/>
        <dbReference type="ChEBI" id="CHEBI:78521"/>
        <dbReference type="ChEBI" id="CHEBI:456216"/>
    </reaction>
</comment>
<organism evidence="2 3">
    <name type="scientific">Lacihabitans lacunae</name>
    <dbReference type="NCBI Taxonomy" id="1028214"/>
    <lineage>
        <taxon>Bacteria</taxon>
        <taxon>Pseudomonadati</taxon>
        <taxon>Bacteroidota</taxon>
        <taxon>Cytophagia</taxon>
        <taxon>Cytophagales</taxon>
        <taxon>Leadbetterellaceae</taxon>
        <taxon>Lacihabitans</taxon>
    </lineage>
</organism>
<comment type="subunit">
    <text evidence="1">Heterotrimer of A, B and C subunits.</text>
</comment>
<dbReference type="EC" id="6.3.5.-" evidence="1"/>
<keyword evidence="1" id="KW-0547">Nucleotide-binding</keyword>
<evidence type="ECO:0000313" key="2">
    <source>
        <dbReference type="EMBL" id="MFC3812479.1"/>
    </source>
</evidence>
<comment type="similarity">
    <text evidence="1">Belongs to the GatC family.</text>
</comment>
<dbReference type="RefSeq" id="WP_379839359.1">
    <property type="nucleotide sequence ID" value="NZ_JBHRYQ010000001.1"/>
</dbReference>
<reference evidence="3" key="1">
    <citation type="journal article" date="2019" name="Int. J. Syst. Evol. Microbiol.">
        <title>The Global Catalogue of Microorganisms (GCM) 10K type strain sequencing project: providing services to taxonomists for standard genome sequencing and annotation.</title>
        <authorList>
            <consortium name="The Broad Institute Genomics Platform"/>
            <consortium name="The Broad Institute Genome Sequencing Center for Infectious Disease"/>
            <person name="Wu L."/>
            <person name="Ma J."/>
        </authorList>
    </citation>
    <scope>NUCLEOTIDE SEQUENCE [LARGE SCALE GENOMIC DNA]</scope>
    <source>
        <strain evidence="3">CECT 7956</strain>
    </source>
</reference>
<dbReference type="InterPro" id="IPR003837">
    <property type="entry name" value="GatC"/>
</dbReference>
<accession>A0ABV7Z0X1</accession>